<proteinExistence type="predicted"/>
<gene>
    <name evidence="2" type="ORF">Maq22A_1p35625</name>
</gene>
<feature type="region of interest" description="Disordered" evidence="1">
    <location>
        <begin position="1"/>
        <end position="76"/>
    </location>
</feature>
<evidence type="ECO:0000313" key="3">
    <source>
        <dbReference type="Proteomes" id="UP000061432"/>
    </source>
</evidence>
<feature type="region of interest" description="Disordered" evidence="1">
    <location>
        <begin position="111"/>
        <end position="134"/>
    </location>
</feature>
<feature type="compositionally biased region" description="Basic residues" evidence="1">
    <location>
        <begin position="43"/>
        <end position="62"/>
    </location>
</feature>
<reference evidence="2 3" key="1">
    <citation type="journal article" date="2015" name="Genome Announc.">
        <title>Complete Genome Sequence of Methylobacterium aquaticum Strain 22A, Isolated from Racomitrium japonicum Moss.</title>
        <authorList>
            <person name="Tani A."/>
            <person name="Ogura Y."/>
            <person name="Hayashi T."/>
            <person name="Kimbara K."/>
        </authorList>
    </citation>
    <scope>NUCLEOTIDE SEQUENCE [LARGE SCALE GENOMIC DNA]</scope>
    <source>
        <strain evidence="2 3">MA-22A</strain>
        <plasmid evidence="3">Plasmid pMaq22A_1p DNA</plasmid>
    </source>
</reference>
<dbReference type="KEGG" id="maqu:Maq22A_1p35625"/>
<organism evidence="2 3">
    <name type="scientific">Methylobacterium aquaticum</name>
    <dbReference type="NCBI Taxonomy" id="270351"/>
    <lineage>
        <taxon>Bacteria</taxon>
        <taxon>Pseudomonadati</taxon>
        <taxon>Pseudomonadota</taxon>
        <taxon>Alphaproteobacteria</taxon>
        <taxon>Hyphomicrobiales</taxon>
        <taxon>Methylobacteriaceae</taxon>
        <taxon>Methylobacterium</taxon>
    </lineage>
</organism>
<geneLocation type="plasmid" evidence="3">
    <name>pMaq22A_1p DNA</name>
</geneLocation>
<evidence type="ECO:0000313" key="2">
    <source>
        <dbReference type="EMBL" id="BAQ49354.1"/>
    </source>
</evidence>
<dbReference type="Proteomes" id="UP000061432">
    <property type="component" value="Plasmid pMaq22A_1p"/>
</dbReference>
<name>A0A0C6FUX6_9HYPH</name>
<protein>
    <submittedName>
        <fullName evidence="2">Uncharacterized protein</fullName>
    </submittedName>
</protein>
<dbReference type="AlphaFoldDB" id="A0A0C6FUX6"/>
<reference evidence="3" key="2">
    <citation type="submission" date="2015-01" db="EMBL/GenBank/DDBJ databases">
        <title>Complete genome sequence of Methylobacterium aquaticum strain 22A.</title>
        <authorList>
            <person name="Tani A."/>
            <person name="Ogura Y."/>
            <person name="Hayashi T."/>
        </authorList>
    </citation>
    <scope>NUCLEOTIDE SEQUENCE [LARGE SCALE GENOMIC DNA]</scope>
    <source>
        <strain evidence="3">MA-22A</strain>
        <plasmid evidence="3">Plasmid pMaq22A_1p DNA</plasmid>
    </source>
</reference>
<evidence type="ECO:0000256" key="1">
    <source>
        <dbReference type="SAM" id="MobiDB-lite"/>
    </source>
</evidence>
<dbReference type="EMBL" id="AP014705">
    <property type="protein sequence ID" value="BAQ49354.1"/>
    <property type="molecule type" value="Genomic_DNA"/>
</dbReference>
<keyword evidence="2" id="KW-0614">Plasmid</keyword>
<accession>A0A0C6FUX6</accession>
<sequence>MEAPPFKAGRHHRRDPAVLPEVPTRGRPTLRLPNPKAAVSARRPLRLPRVRTRCRLGSRRPGRCGPPTSSHSAVGGPCVEKAGTAASAAAAPPVDLRRGLRMAIVAARNPQLDETVGGAAPETLGKSRLGSPVP</sequence>